<dbReference type="GO" id="GO:0005737">
    <property type="term" value="C:cytoplasm"/>
    <property type="evidence" value="ECO:0007669"/>
    <property type="project" value="UniProtKB-UniRule"/>
</dbReference>
<feature type="domain" description="Porphobilinogen deaminase C-terminal" evidence="10">
    <location>
        <begin position="229"/>
        <end position="275"/>
    </location>
</feature>
<feature type="domain" description="Porphobilinogen deaminase N-terminal" evidence="9">
    <location>
        <begin position="9"/>
        <end position="213"/>
    </location>
</feature>
<dbReference type="CDD" id="cd13646">
    <property type="entry name" value="PBP2_EcHMBS_like"/>
    <property type="match status" value="1"/>
</dbReference>
<dbReference type="SUPFAM" id="SSF54782">
    <property type="entry name" value="Porphobilinogen deaminase (hydroxymethylbilane synthase), C-terminal domain"/>
    <property type="match status" value="1"/>
</dbReference>
<evidence type="ECO:0000256" key="2">
    <source>
        <dbReference type="ARBA" id="ARBA00004735"/>
    </source>
</evidence>
<dbReference type="Pfam" id="PF03900">
    <property type="entry name" value="Porphobil_deamC"/>
    <property type="match status" value="1"/>
</dbReference>
<evidence type="ECO:0000313" key="11">
    <source>
        <dbReference type="EMBL" id="VFJ90951.1"/>
    </source>
</evidence>
<accession>A0A450UEH6</accession>
<dbReference type="PANTHER" id="PTHR11557:SF0">
    <property type="entry name" value="PORPHOBILINOGEN DEAMINASE"/>
    <property type="match status" value="1"/>
</dbReference>
<evidence type="ECO:0000256" key="7">
    <source>
        <dbReference type="ARBA" id="ARBA00048169"/>
    </source>
</evidence>
<dbReference type="AlphaFoldDB" id="A0A450UEH6"/>
<dbReference type="PROSITE" id="PS00533">
    <property type="entry name" value="PORPHOBILINOGEN_DEAM"/>
    <property type="match status" value="1"/>
</dbReference>
<comment type="pathway">
    <text evidence="2">Porphyrin-containing compound metabolism; protoporphyrin-IX biosynthesis; coproporphyrinogen-III from 5-aminolevulinate: step 2/4.</text>
</comment>
<evidence type="ECO:0000256" key="8">
    <source>
        <dbReference type="HAMAP-Rule" id="MF_00260"/>
    </source>
</evidence>
<evidence type="ECO:0000256" key="6">
    <source>
        <dbReference type="ARBA" id="ARBA00023244"/>
    </source>
</evidence>
<evidence type="ECO:0000259" key="9">
    <source>
        <dbReference type="Pfam" id="PF01379"/>
    </source>
</evidence>
<dbReference type="FunFam" id="3.40.190.10:FF:000005">
    <property type="entry name" value="Porphobilinogen deaminase"/>
    <property type="match status" value="1"/>
</dbReference>
<comment type="similarity">
    <text evidence="3 8">Belongs to the HMBS family.</text>
</comment>
<comment type="cofactor">
    <cofactor evidence="8">
        <name>dipyrromethane</name>
        <dbReference type="ChEBI" id="CHEBI:60342"/>
    </cofactor>
    <text evidence="8">Binds 1 dipyrromethane group covalently.</text>
</comment>
<dbReference type="PIRSF" id="PIRSF001438">
    <property type="entry name" value="4pyrrol_synth_OHMeBilane_synth"/>
    <property type="match status" value="1"/>
</dbReference>
<dbReference type="UniPathway" id="UPA00251">
    <property type="reaction ID" value="UER00319"/>
</dbReference>
<dbReference type="InterPro" id="IPR036803">
    <property type="entry name" value="Porphobilinogen_deaminase_C_sf"/>
</dbReference>
<dbReference type="Gene3D" id="3.40.190.10">
    <property type="entry name" value="Periplasmic binding protein-like II"/>
    <property type="match status" value="2"/>
</dbReference>
<evidence type="ECO:0000256" key="4">
    <source>
        <dbReference type="ARBA" id="ARBA00011245"/>
    </source>
</evidence>
<gene>
    <name evidence="8" type="primary">hemC</name>
    <name evidence="11" type="ORF">BECKLFY1418B_GA0070995_102232</name>
</gene>
<dbReference type="InterPro" id="IPR022417">
    <property type="entry name" value="Porphobilin_deaminase_N"/>
</dbReference>
<evidence type="ECO:0000256" key="5">
    <source>
        <dbReference type="ARBA" id="ARBA00022679"/>
    </source>
</evidence>
<evidence type="ECO:0000259" key="10">
    <source>
        <dbReference type="Pfam" id="PF03900"/>
    </source>
</evidence>
<dbReference type="PRINTS" id="PR00151">
    <property type="entry name" value="PORPHBDMNASE"/>
</dbReference>
<dbReference type="Gene3D" id="3.30.160.40">
    <property type="entry name" value="Porphobilinogen deaminase, C-terminal domain"/>
    <property type="match status" value="1"/>
</dbReference>
<proteinExistence type="inferred from homology"/>
<organism evidence="11">
    <name type="scientific">Candidatus Kentrum sp. LFY</name>
    <dbReference type="NCBI Taxonomy" id="2126342"/>
    <lineage>
        <taxon>Bacteria</taxon>
        <taxon>Pseudomonadati</taxon>
        <taxon>Pseudomonadota</taxon>
        <taxon>Gammaproteobacteria</taxon>
        <taxon>Candidatus Kentrum</taxon>
    </lineage>
</organism>
<dbReference type="Pfam" id="PF01379">
    <property type="entry name" value="Porphobil_deam"/>
    <property type="match status" value="1"/>
</dbReference>
<keyword evidence="5 8" id="KW-0808">Transferase</keyword>
<dbReference type="InterPro" id="IPR000860">
    <property type="entry name" value="HemC"/>
</dbReference>
<dbReference type="GO" id="GO:0006782">
    <property type="term" value="P:protoporphyrinogen IX biosynthetic process"/>
    <property type="evidence" value="ECO:0007669"/>
    <property type="project" value="UniProtKB-UniRule"/>
</dbReference>
<comment type="miscellaneous">
    <text evidence="8">The porphobilinogen subunits are added to the dipyrromethane group.</text>
</comment>
<keyword evidence="6 8" id="KW-0627">Porphyrin biosynthesis</keyword>
<dbReference type="FunFam" id="3.40.190.10:FF:000004">
    <property type="entry name" value="Porphobilinogen deaminase"/>
    <property type="match status" value="1"/>
</dbReference>
<evidence type="ECO:0000256" key="1">
    <source>
        <dbReference type="ARBA" id="ARBA00002869"/>
    </source>
</evidence>
<comment type="catalytic activity">
    <reaction evidence="7 8">
        <text>4 porphobilinogen + H2O = hydroxymethylbilane + 4 NH4(+)</text>
        <dbReference type="Rhea" id="RHEA:13185"/>
        <dbReference type="ChEBI" id="CHEBI:15377"/>
        <dbReference type="ChEBI" id="CHEBI:28938"/>
        <dbReference type="ChEBI" id="CHEBI:57845"/>
        <dbReference type="ChEBI" id="CHEBI:58126"/>
        <dbReference type="EC" id="2.5.1.61"/>
    </reaction>
</comment>
<sequence length="325" mass="35148">MPTPHREIIRIATRRSPLAMWQAEHVSRRLREFFPDIAVELVPIITQGDKILDAPLARIGGKGLFVKELERALLDGSADIAAHSMKDVPAVLPDELALSVILAREDPRDAFVSNRYGRLDELPSGARVGTCSLRRQCQLREHRPDLVILDLRGNVGTRLSKLDADEFDGIILATAGLKRLGFQDRITEILAPTASLPAIGQGAIGIECRRADIGIRTRIGLLNDLPTARCVQAERAMNGMLGGGCQVPVAGHAEIDQGYLHLRGLVGSIDGRRVLRARDSLPVESTDTPSGVVEEEAVTRLGHTVARALLAQGAGEILATMKANC</sequence>
<dbReference type="InterPro" id="IPR022419">
    <property type="entry name" value="Porphobilin_deaminase_cofac_BS"/>
</dbReference>
<comment type="subunit">
    <text evidence="4 8">Monomer.</text>
</comment>
<dbReference type="PANTHER" id="PTHR11557">
    <property type="entry name" value="PORPHOBILINOGEN DEAMINASE"/>
    <property type="match status" value="1"/>
</dbReference>
<feature type="modified residue" description="S-(dipyrrolylmethanemethyl)cysteine" evidence="8">
    <location>
        <position position="245"/>
    </location>
</feature>
<dbReference type="HAMAP" id="MF_00260">
    <property type="entry name" value="Porphobil_deam"/>
    <property type="match status" value="1"/>
</dbReference>
<dbReference type="EMBL" id="CAADFF010000022">
    <property type="protein sequence ID" value="VFJ90951.1"/>
    <property type="molecule type" value="Genomic_DNA"/>
</dbReference>
<dbReference type="SUPFAM" id="SSF53850">
    <property type="entry name" value="Periplasmic binding protein-like II"/>
    <property type="match status" value="1"/>
</dbReference>
<evidence type="ECO:0000256" key="3">
    <source>
        <dbReference type="ARBA" id="ARBA00005638"/>
    </source>
</evidence>
<protein>
    <recommendedName>
        <fullName evidence="8">Porphobilinogen deaminase</fullName>
        <shortName evidence="8">PBG</shortName>
        <ecNumber evidence="8">2.5.1.61</ecNumber>
    </recommendedName>
    <alternativeName>
        <fullName evidence="8">Hydroxymethylbilane synthase</fullName>
        <shortName evidence="8">HMBS</shortName>
    </alternativeName>
    <alternativeName>
        <fullName evidence="8">Pre-uroporphyrinogen synthase</fullName>
    </alternativeName>
</protein>
<dbReference type="InterPro" id="IPR022418">
    <property type="entry name" value="Porphobilinogen_deaminase_C"/>
</dbReference>
<name>A0A450UEH6_9GAMM</name>
<dbReference type="NCBIfam" id="TIGR00212">
    <property type="entry name" value="hemC"/>
    <property type="match status" value="1"/>
</dbReference>
<dbReference type="GO" id="GO:0004418">
    <property type="term" value="F:hydroxymethylbilane synthase activity"/>
    <property type="evidence" value="ECO:0007669"/>
    <property type="project" value="UniProtKB-UniRule"/>
</dbReference>
<reference evidence="11" key="1">
    <citation type="submission" date="2019-02" db="EMBL/GenBank/DDBJ databases">
        <authorList>
            <person name="Gruber-Vodicka R. H."/>
            <person name="Seah K. B. B."/>
        </authorList>
    </citation>
    <scope>NUCLEOTIDE SEQUENCE</scope>
    <source>
        <strain evidence="11">BECK_M7</strain>
    </source>
</reference>
<comment type="function">
    <text evidence="1 8">Tetrapolymerization of the monopyrrole PBG into the hydroxymethylbilane pre-uroporphyrinogen in several discrete steps.</text>
</comment>
<dbReference type="EC" id="2.5.1.61" evidence="8"/>